<evidence type="ECO:0000256" key="7">
    <source>
        <dbReference type="RuleBase" id="RU362063"/>
    </source>
</evidence>
<comment type="similarity">
    <text evidence="2 7">Belongs to the FlgA family.</text>
</comment>
<comment type="caution">
    <text evidence="9">The sequence shown here is derived from an EMBL/GenBank/DDBJ whole genome shotgun (WGS) entry which is preliminary data.</text>
</comment>
<dbReference type="SMART" id="SM00858">
    <property type="entry name" value="SAF"/>
    <property type="match status" value="1"/>
</dbReference>
<dbReference type="InterPro" id="IPR039246">
    <property type="entry name" value="Flagellar_FlgA"/>
</dbReference>
<accession>A0ABV8SQA2</accession>
<dbReference type="PANTHER" id="PTHR36307">
    <property type="entry name" value="FLAGELLA BASAL BODY P-RING FORMATION PROTEIN FLGA"/>
    <property type="match status" value="1"/>
</dbReference>
<dbReference type="RefSeq" id="WP_380595662.1">
    <property type="nucleotide sequence ID" value="NZ_JBHSDU010000003.1"/>
</dbReference>
<dbReference type="NCBIfam" id="TIGR03170">
    <property type="entry name" value="flgA_cterm"/>
    <property type="match status" value="1"/>
</dbReference>
<dbReference type="Pfam" id="PF17656">
    <property type="entry name" value="ChapFlgA_N"/>
    <property type="match status" value="1"/>
</dbReference>
<evidence type="ECO:0000256" key="6">
    <source>
        <dbReference type="ARBA" id="ARBA00025643"/>
    </source>
</evidence>
<protein>
    <recommendedName>
        <fullName evidence="3 7">Flagella basal body P-ring formation protein FlgA</fullName>
    </recommendedName>
</protein>
<evidence type="ECO:0000256" key="5">
    <source>
        <dbReference type="ARBA" id="ARBA00022764"/>
    </source>
</evidence>
<name>A0ABV8SQA2_9GAMM</name>
<sequence length="226" mass="24151">MGAVAALAFAAHANAGGVQNIDSIRGAAEEFVRSSLPEKSTKHFVTAGNLDPRLRLDECASPLEAFSQGTAMNTGRMTIGVRCPSANPWTIYVPVTIEVEVSVLVLRRPLSRRSRVELADVEPQVRRLPGLASVFINDVGSLQGHRLKRSLPVGTALTVEMLQPDVLVRRGQQVTLIAANSSVQIRAQGQALTEGAVTERVRVQNVSSLKVVEGVVESDGVVRVGL</sequence>
<evidence type="ECO:0000313" key="10">
    <source>
        <dbReference type="Proteomes" id="UP001595904"/>
    </source>
</evidence>
<dbReference type="PANTHER" id="PTHR36307:SF1">
    <property type="entry name" value="FLAGELLA BASAL BODY P-RING FORMATION PROTEIN FLGA"/>
    <property type="match status" value="1"/>
</dbReference>
<keyword evidence="7" id="KW-1005">Bacterial flagellum biogenesis</keyword>
<dbReference type="Gene3D" id="3.90.1210.10">
    <property type="entry name" value="Antifreeze-like/N-acetylneuraminic acid synthase C-terminal domain"/>
    <property type="match status" value="1"/>
</dbReference>
<proteinExistence type="inferred from homology"/>
<dbReference type="InterPro" id="IPR017585">
    <property type="entry name" value="SAF_FlgA"/>
</dbReference>
<comment type="function">
    <text evidence="6 7">Involved in the assembly process of the P-ring formation. It may associate with FlgF on the rod constituting a structure essential for the P-ring assembly or may act as a modulator protein for the P-ring assembly.</text>
</comment>
<evidence type="ECO:0000313" key="9">
    <source>
        <dbReference type="EMBL" id="MFC4308564.1"/>
    </source>
</evidence>
<keyword evidence="9" id="KW-0966">Cell projection</keyword>
<keyword evidence="10" id="KW-1185">Reference proteome</keyword>
<evidence type="ECO:0000256" key="4">
    <source>
        <dbReference type="ARBA" id="ARBA00022729"/>
    </source>
</evidence>
<keyword evidence="9" id="KW-0969">Cilium</keyword>
<keyword evidence="5 7" id="KW-0574">Periplasm</keyword>
<dbReference type="Pfam" id="PF13144">
    <property type="entry name" value="ChapFlgA"/>
    <property type="match status" value="1"/>
</dbReference>
<gene>
    <name evidence="9" type="primary">flgA</name>
    <name evidence="9" type="ORF">ACFPN2_05665</name>
</gene>
<dbReference type="EMBL" id="JBHSDU010000003">
    <property type="protein sequence ID" value="MFC4308564.1"/>
    <property type="molecule type" value="Genomic_DNA"/>
</dbReference>
<keyword evidence="4" id="KW-0732">Signal</keyword>
<evidence type="ECO:0000256" key="1">
    <source>
        <dbReference type="ARBA" id="ARBA00004418"/>
    </source>
</evidence>
<feature type="domain" description="SAF" evidence="8">
    <location>
        <begin position="101"/>
        <end position="163"/>
    </location>
</feature>
<dbReference type="InterPro" id="IPR013974">
    <property type="entry name" value="SAF"/>
</dbReference>
<organism evidence="9 10">
    <name type="scientific">Steroidobacter flavus</name>
    <dbReference type="NCBI Taxonomy" id="1842136"/>
    <lineage>
        <taxon>Bacteria</taxon>
        <taxon>Pseudomonadati</taxon>
        <taxon>Pseudomonadota</taxon>
        <taxon>Gammaproteobacteria</taxon>
        <taxon>Steroidobacterales</taxon>
        <taxon>Steroidobacteraceae</taxon>
        <taxon>Steroidobacter</taxon>
    </lineage>
</organism>
<evidence type="ECO:0000259" key="8">
    <source>
        <dbReference type="SMART" id="SM00858"/>
    </source>
</evidence>
<reference evidence="10" key="1">
    <citation type="journal article" date="2019" name="Int. J. Syst. Evol. Microbiol.">
        <title>The Global Catalogue of Microorganisms (GCM) 10K type strain sequencing project: providing services to taxonomists for standard genome sequencing and annotation.</title>
        <authorList>
            <consortium name="The Broad Institute Genomics Platform"/>
            <consortium name="The Broad Institute Genome Sequencing Center for Infectious Disease"/>
            <person name="Wu L."/>
            <person name="Ma J."/>
        </authorList>
    </citation>
    <scope>NUCLEOTIDE SEQUENCE [LARGE SCALE GENOMIC DNA]</scope>
    <source>
        <strain evidence="10">CGMCC 1.10759</strain>
    </source>
</reference>
<comment type="subcellular location">
    <subcellularLocation>
        <location evidence="1 7">Periplasm</location>
    </subcellularLocation>
</comment>
<evidence type="ECO:0000256" key="2">
    <source>
        <dbReference type="ARBA" id="ARBA00010474"/>
    </source>
</evidence>
<dbReference type="InterPro" id="IPR041231">
    <property type="entry name" value="FlgA_N"/>
</dbReference>
<keyword evidence="9" id="KW-0282">Flagellum</keyword>
<evidence type="ECO:0000256" key="3">
    <source>
        <dbReference type="ARBA" id="ARBA00014754"/>
    </source>
</evidence>
<dbReference type="Proteomes" id="UP001595904">
    <property type="component" value="Unassembled WGS sequence"/>
</dbReference>
<dbReference type="Gene3D" id="2.30.30.760">
    <property type="match status" value="1"/>
</dbReference>